<accession>A0ABD0LFP0</accession>
<protein>
    <recommendedName>
        <fullName evidence="4">Membrane-associated protein</fullName>
    </recommendedName>
</protein>
<evidence type="ECO:0000313" key="3">
    <source>
        <dbReference type="Proteomes" id="UP001519460"/>
    </source>
</evidence>
<dbReference type="EMBL" id="JACVVK020000055">
    <property type="protein sequence ID" value="KAK7497799.1"/>
    <property type="molecule type" value="Genomic_DNA"/>
</dbReference>
<organism evidence="2 3">
    <name type="scientific">Batillaria attramentaria</name>
    <dbReference type="NCBI Taxonomy" id="370345"/>
    <lineage>
        <taxon>Eukaryota</taxon>
        <taxon>Metazoa</taxon>
        <taxon>Spiralia</taxon>
        <taxon>Lophotrochozoa</taxon>
        <taxon>Mollusca</taxon>
        <taxon>Gastropoda</taxon>
        <taxon>Caenogastropoda</taxon>
        <taxon>Sorbeoconcha</taxon>
        <taxon>Cerithioidea</taxon>
        <taxon>Batillariidae</taxon>
        <taxon>Batillaria</taxon>
    </lineage>
</organism>
<feature type="signal peptide" evidence="1">
    <location>
        <begin position="1"/>
        <end position="27"/>
    </location>
</feature>
<reference evidence="2 3" key="1">
    <citation type="journal article" date="2023" name="Sci. Data">
        <title>Genome assembly of the Korean intertidal mud-creeper Batillaria attramentaria.</title>
        <authorList>
            <person name="Patra A.K."/>
            <person name="Ho P.T."/>
            <person name="Jun S."/>
            <person name="Lee S.J."/>
            <person name="Kim Y."/>
            <person name="Won Y.J."/>
        </authorList>
    </citation>
    <scope>NUCLEOTIDE SEQUENCE [LARGE SCALE GENOMIC DNA]</scope>
    <source>
        <strain evidence="2">Wonlab-2016</strain>
    </source>
</reference>
<keyword evidence="3" id="KW-1185">Reference proteome</keyword>
<sequence>MGRRQWKLLCIVLFLLLLLLTAHHSFAQHVVIGLLRSLWGFLARQREHNQTAHTLPTAFKTSYALGNDNPEVGDDHTVLLKDSTAELFLREKGSHESPQQQTKSRLKSVAKAFSGLKVDTVTNPGVRCDGDAPCPDSVARVHDESALRQQNVAFVSMPPAHVAILSKAAQVKADYRVLSLFQKSLRTDVNRSDDTTSRRTRYLVYLCDTDKRCGGWADRQRGMLSVFLLAKVTRRKFKIDMRTPCNVTNFLHPVTEDWWSWERDMTTDSRVVLDDMRGAILAHVLQAGYDVNTRFPHTVVYVRTTRDLVPVLSQHPLYRNLLPTWAGTTSQATRFRLGWNLLAAPTRSLQQRLHTAMAPRSVHARNHISNGSLVCAHLRMGHNPTMPEDWNIRNNASAVQLVFTFLEDVLEVVNHSYVFVATDDHGVRVAARERFGLRLVDSGGTIVHIDRQNSRLDACAGFESTIVDQLVLSTCRVLVISRSGFSRHAAYLRHKTDGLFILHQGAITPYNLA</sequence>
<evidence type="ECO:0008006" key="4">
    <source>
        <dbReference type="Google" id="ProtNLM"/>
    </source>
</evidence>
<evidence type="ECO:0000313" key="2">
    <source>
        <dbReference type="EMBL" id="KAK7497799.1"/>
    </source>
</evidence>
<name>A0ABD0LFP0_9CAEN</name>
<dbReference type="AlphaFoldDB" id="A0ABD0LFP0"/>
<gene>
    <name evidence="2" type="ORF">BaRGS_00010933</name>
</gene>
<comment type="caution">
    <text evidence="2">The sequence shown here is derived from an EMBL/GenBank/DDBJ whole genome shotgun (WGS) entry which is preliminary data.</text>
</comment>
<evidence type="ECO:0000256" key="1">
    <source>
        <dbReference type="SAM" id="SignalP"/>
    </source>
</evidence>
<proteinExistence type="predicted"/>
<dbReference type="Proteomes" id="UP001519460">
    <property type="component" value="Unassembled WGS sequence"/>
</dbReference>
<feature type="chain" id="PRO_5044770289" description="Membrane-associated protein" evidence="1">
    <location>
        <begin position="28"/>
        <end position="513"/>
    </location>
</feature>
<keyword evidence="1" id="KW-0732">Signal</keyword>
<dbReference type="Gene3D" id="3.40.50.11350">
    <property type="match status" value="1"/>
</dbReference>